<evidence type="ECO:0000256" key="5">
    <source>
        <dbReference type="ARBA" id="ARBA00022801"/>
    </source>
</evidence>
<feature type="compositionally biased region" description="Basic and acidic residues" evidence="8">
    <location>
        <begin position="173"/>
        <end position="207"/>
    </location>
</feature>
<keyword evidence="3 7" id="KW-0645">Protease</keyword>
<feature type="compositionally biased region" description="Acidic residues" evidence="8">
    <location>
        <begin position="790"/>
        <end position="801"/>
    </location>
</feature>
<evidence type="ECO:0000256" key="6">
    <source>
        <dbReference type="ARBA" id="ARBA00022807"/>
    </source>
</evidence>
<feature type="region of interest" description="Disordered" evidence="8">
    <location>
        <begin position="1"/>
        <end position="73"/>
    </location>
</feature>
<dbReference type="GO" id="GO:0005634">
    <property type="term" value="C:nucleus"/>
    <property type="evidence" value="ECO:0007669"/>
    <property type="project" value="TreeGrafter"/>
</dbReference>
<proteinExistence type="inferred from homology"/>
<sequence>MTPSKYQTPSPGGKKKKKLSKSERKKRKRERERQEQEGNKIPKEKNETPSTPTPTTSTSSPPIQKEETPTIGMKLINETSFTIRKVSFVFPKKDKTLANGDLAPYVHSKLSKKKKNIDDVGNIVVDDDERKEQEKKEQLKNDSIDDILFPERKKQKKSALESNGSDVQPITGESKKGDKTDKKKDATVEKSLDKKNNNAEKKNNSKKAEKKQKLKMMQEEKKEIEQDTPTPTHRGRSRSDSLSDPLKTKMAGRTVEDVINDKSGRRPRANSTDGELKLPKRGLCDERVVMQNYDWDLDTFVQGPPRGFNNLGNTCFLNSTIQCLAYLPTFCQCVAELPINGGKKQKKPNHGLQMTMYVRNLLRRVHGLDGEMKQAPLSPKNIVRNISLLGGGSHRGYKFRPGRQEDAHEFLVHLLDSMNNGELKAAGIDPNKSGWRDRLPIPRLDETTLTHRMFGGYLRSQVKCTKCKYKSNTYDPFLDLSLEVSGKKVHSLYDALEEYTRKETLDADNKWKCDGCKKRVCATKQLTIFRPPLTLCIQLKRFSFGGGFGGFMHHQGFSHFSGKGMGMMRGESKVQKQIQFPSTLKLPLSDGRKCEYQLTGVVIHIGGSATSGHYTAFIRRVSKHGQAQWFNMDDSFVESVSEKTVLKNKNAYVLFYSRKEVQLELPTPPPATTKPISQPKDTTNTASAQARKESAEPSDTKNRLKKALVDMKKKEREESIKIQKAVSGKESPVEKISKKVTTNKKEIQESSDDSSSDLASSSQSPVQVTINRQEESSDDSDYSSPSQSSEESEEISLEDDLQSGAKKQKVSESTSSVSKAKKDLVLDQGSRGRVRVMLRKLKDKKKKAWKPQVSNKLVKDDKAVGLLGNKVVSGWDDDSDTDANVHNNYEKKKSPNKDAKFRKAMFEKNKKDEKESKRKMYLDSWDSALDAGRVKKVKDKANKPVLKDQSQAFQRIQQSMMHMNRAGPKGNKTSLKKRKR</sequence>
<accession>A0AAD3HEC6</accession>
<feature type="compositionally biased region" description="Basic and acidic residues" evidence="8">
    <location>
        <begin position="128"/>
        <end position="143"/>
    </location>
</feature>
<dbReference type="PROSITE" id="PS00972">
    <property type="entry name" value="USP_1"/>
    <property type="match status" value="1"/>
</dbReference>
<dbReference type="Pfam" id="PF00443">
    <property type="entry name" value="UCH"/>
    <property type="match status" value="1"/>
</dbReference>
<dbReference type="PROSITE" id="PS00973">
    <property type="entry name" value="USP_2"/>
    <property type="match status" value="1"/>
</dbReference>
<comment type="similarity">
    <text evidence="2 7">Belongs to the peptidase C19 family.</text>
</comment>
<evidence type="ECO:0000256" key="2">
    <source>
        <dbReference type="ARBA" id="ARBA00009085"/>
    </source>
</evidence>
<feature type="region of interest" description="Disordered" evidence="8">
    <location>
        <begin position="871"/>
        <end position="897"/>
    </location>
</feature>
<evidence type="ECO:0000256" key="7">
    <source>
        <dbReference type="RuleBase" id="RU366025"/>
    </source>
</evidence>
<evidence type="ECO:0000256" key="1">
    <source>
        <dbReference type="ARBA" id="ARBA00000707"/>
    </source>
</evidence>
<feature type="compositionally biased region" description="Polar residues" evidence="8">
    <location>
        <begin position="674"/>
        <end position="688"/>
    </location>
</feature>
<feature type="compositionally biased region" description="Low complexity" evidence="8">
    <location>
        <begin position="48"/>
        <end position="62"/>
    </location>
</feature>
<protein>
    <recommendedName>
        <fullName evidence="7">Ubiquitin carboxyl-terminal hydrolase</fullName>
        <ecNumber evidence="7">3.4.19.12</ecNumber>
    </recommendedName>
</protein>
<feature type="compositionally biased region" description="Polar residues" evidence="8">
    <location>
        <begin position="1"/>
        <end position="10"/>
    </location>
</feature>
<feature type="compositionally biased region" description="Basic and acidic residues" evidence="8">
    <location>
        <begin position="31"/>
        <end position="47"/>
    </location>
</feature>
<keyword evidence="6 7" id="KW-0788">Thiol protease</keyword>
<dbReference type="GO" id="GO:0004843">
    <property type="term" value="F:cysteine-type deubiquitinase activity"/>
    <property type="evidence" value="ECO:0007669"/>
    <property type="project" value="UniProtKB-UniRule"/>
</dbReference>
<dbReference type="InterPro" id="IPR038765">
    <property type="entry name" value="Papain-like_cys_pep_sf"/>
</dbReference>
<dbReference type="PANTHER" id="PTHR24006">
    <property type="entry name" value="UBIQUITIN CARBOXYL-TERMINAL HYDROLASE"/>
    <property type="match status" value="1"/>
</dbReference>
<organism evidence="10 11">
    <name type="scientific">Chaetoceros tenuissimus</name>
    <dbReference type="NCBI Taxonomy" id="426638"/>
    <lineage>
        <taxon>Eukaryota</taxon>
        <taxon>Sar</taxon>
        <taxon>Stramenopiles</taxon>
        <taxon>Ochrophyta</taxon>
        <taxon>Bacillariophyta</taxon>
        <taxon>Coscinodiscophyceae</taxon>
        <taxon>Chaetocerotophycidae</taxon>
        <taxon>Chaetocerotales</taxon>
        <taxon>Chaetocerotaceae</taxon>
        <taxon>Chaetoceros</taxon>
    </lineage>
</organism>
<evidence type="ECO:0000313" key="10">
    <source>
        <dbReference type="EMBL" id="GFH60226.1"/>
    </source>
</evidence>
<dbReference type="GO" id="GO:0005829">
    <property type="term" value="C:cytosol"/>
    <property type="evidence" value="ECO:0007669"/>
    <property type="project" value="TreeGrafter"/>
</dbReference>
<dbReference type="GO" id="GO:0016579">
    <property type="term" value="P:protein deubiquitination"/>
    <property type="evidence" value="ECO:0007669"/>
    <property type="project" value="InterPro"/>
</dbReference>
<dbReference type="InterPro" id="IPR028889">
    <property type="entry name" value="USP"/>
</dbReference>
<dbReference type="Proteomes" id="UP001054902">
    <property type="component" value="Unassembled WGS sequence"/>
</dbReference>
<name>A0AAD3HEC6_9STRA</name>
<feature type="region of interest" description="Disordered" evidence="8">
    <location>
        <begin position="665"/>
        <end position="832"/>
    </location>
</feature>
<dbReference type="PANTHER" id="PTHR24006:SF758">
    <property type="entry name" value="UBIQUITIN CARBOXYL-TERMINAL HYDROLASE 36"/>
    <property type="match status" value="1"/>
</dbReference>
<keyword evidence="4 7" id="KW-0833">Ubl conjugation pathway</keyword>
<evidence type="ECO:0000256" key="3">
    <source>
        <dbReference type="ARBA" id="ARBA00022670"/>
    </source>
</evidence>
<dbReference type="EC" id="3.4.19.12" evidence="7"/>
<keyword evidence="11" id="KW-1185">Reference proteome</keyword>
<dbReference type="EMBL" id="BLLK01000069">
    <property type="protein sequence ID" value="GFH60226.1"/>
    <property type="molecule type" value="Genomic_DNA"/>
</dbReference>
<evidence type="ECO:0000313" key="11">
    <source>
        <dbReference type="Proteomes" id="UP001054902"/>
    </source>
</evidence>
<dbReference type="InterPro" id="IPR050164">
    <property type="entry name" value="Peptidase_C19"/>
</dbReference>
<feature type="compositionally biased region" description="Basic and acidic residues" evidence="8">
    <location>
        <begin position="216"/>
        <end position="225"/>
    </location>
</feature>
<evidence type="ECO:0000256" key="8">
    <source>
        <dbReference type="SAM" id="MobiDB-lite"/>
    </source>
</evidence>
<evidence type="ECO:0000256" key="4">
    <source>
        <dbReference type="ARBA" id="ARBA00022786"/>
    </source>
</evidence>
<feature type="region of interest" description="Disordered" evidence="8">
    <location>
        <begin position="110"/>
        <end position="277"/>
    </location>
</feature>
<dbReference type="PROSITE" id="PS50235">
    <property type="entry name" value="USP_3"/>
    <property type="match status" value="1"/>
</dbReference>
<dbReference type="InterPro" id="IPR001394">
    <property type="entry name" value="Peptidase_C19_UCH"/>
</dbReference>
<comment type="catalytic activity">
    <reaction evidence="1 7">
        <text>Thiol-dependent hydrolysis of ester, thioester, amide, peptide and isopeptide bonds formed by the C-terminal Gly of ubiquitin (a 76-residue protein attached to proteins as an intracellular targeting signal).</text>
        <dbReference type="EC" id="3.4.19.12"/>
    </reaction>
</comment>
<keyword evidence="5 7" id="KW-0378">Hydrolase</keyword>
<dbReference type="InterPro" id="IPR018200">
    <property type="entry name" value="USP_CS"/>
</dbReference>
<gene>
    <name evidence="10" type="ORF">CTEN210_16702</name>
</gene>
<dbReference type="Gene3D" id="3.90.70.10">
    <property type="entry name" value="Cysteine proteinases"/>
    <property type="match status" value="1"/>
</dbReference>
<feature type="compositionally biased region" description="Basic and acidic residues" evidence="8">
    <location>
        <begin position="731"/>
        <end position="748"/>
    </location>
</feature>
<feature type="compositionally biased region" description="Basic and acidic residues" evidence="8">
    <location>
        <begin position="888"/>
        <end position="897"/>
    </location>
</feature>
<feature type="compositionally biased region" description="Basic residues" evidence="8">
    <location>
        <begin position="13"/>
        <end position="30"/>
    </location>
</feature>
<feature type="compositionally biased region" description="Basic and acidic residues" evidence="8">
    <location>
        <begin position="690"/>
        <end position="721"/>
    </location>
</feature>
<feature type="region of interest" description="Disordered" evidence="8">
    <location>
        <begin position="958"/>
        <end position="980"/>
    </location>
</feature>
<dbReference type="GO" id="GO:0006508">
    <property type="term" value="P:proteolysis"/>
    <property type="evidence" value="ECO:0007669"/>
    <property type="project" value="UniProtKB-KW"/>
</dbReference>
<evidence type="ECO:0000259" key="9">
    <source>
        <dbReference type="PROSITE" id="PS50235"/>
    </source>
</evidence>
<dbReference type="SUPFAM" id="SSF54001">
    <property type="entry name" value="Cysteine proteinases"/>
    <property type="match status" value="1"/>
</dbReference>
<comment type="caution">
    <text evidence="10">The sequence shown here is derived from an EMBL/GenBank/DDBJ whole genome shotgun (WGS) entry which is preliminary data.</text>
</comment>
<dbReference type="AlphaFoldDB" id="A0AAD3HEC6"/>
<reference evidence="10 11" key="1">
    <citation type="journal article" date="2021" name="Sci. Rep.">
        <title>The genome of the diatom Chaetoceros tenuissimus carries an ancient integrated fragment of an extant virus.</title>
        <authorList>
            <person name="Hongo Y."/>
            <person name="Kimura K."/>
            <person name="Takaki Y."/>
            <person name="Yoshida Y."/>
            <person name="Baba S."/>
            <person name="Kobayashi G."/>
            <person name="Nagasaki K."/>
            <person name="Hano T."/>
            <person name="Tomaru Y."/>
        </authorList>
    </citation>
    <scope>NUCLEOTIDE SEQUENCE [LARGE SCALE GENOMIC DNA]</scope>
    <source>
        <strain evidence="10 11">NIES-3715</strain>
    </source>
</reference>
<feature type="domain" description="USP" evidence="9">
    <location>
        <begin position="306"/>
        <end position="659"/>
    </location>
</feature>
<feature type="compositionally biased region" description="Basic and acidic residues" evidence="8">
    <location>
        <begin position="254"/>
        <end position="264"/>
    </location>
</feature>